<dbReference type="RefSeq" id="WP_179911660.1">
    <property type="nucleotide sequence ID" value="NZ_CP058910.1"/>
</dbReference>
<dbReference type="OrthoDB" id="86231at2157"/>
<dbReference type="EMBL" id="CP058910">
    <property type="protein sequence ID" value="QLH77741.1"/>
    <property type="molecule type" value="Genomic_DNA"/>
</dbReference>
<name>A0A7D5P2X4_9EURY</name>
<feature type="transmembrane region" description="Helical" evidence="6">
    <location>
        <begin position="197"/>
        <end position="216"/>
    </location>
</feature>
<evidence type="ECO:0000256" key="1">
    <source>
        <dbReference type="ARBA" id="ARBA00004651"/>
    </source>
</evidence>
<evidence type="ECO:0000313" key="7">
    <source>
        <dbReference type="EMBL" id="QLH77741.1"/>
    </source>
</evidence>
<feature type="transmembrane region" description="Helical" evidence="6">
    <location>
        <begin position="244"/>
        <end position="262"/>
    </location>
</feature>
<feature type="transmembrane region" description="Helical" evidence="6">
    <location>
        <begin position="110"/>
        <end position="133"/>
    </location>
</feature>
<dbReference type="CDD" id="cd06580">
    <property type="entry name" value="TM_PBP1_transp_TpRbsC_like"/>
    <property type="match status" value="1"/>
</dbReference>
<dbReference type="InterPro" id="IPR001851">
    <property type="entry name" value="ABC_transp_permease"/>
</dbReference>
<keyword evidence="4 6" id="KW-1133">Transmembrane helix</keyword>
<accession>A0A7D5P2X4</accession>
<reference evidence="7 8" key="1">
    <citation type="submission" date="2020-07" db="EMBL/GenBank/DDBJ databases">
        <title>Halosimplex pelagicum sp. nov. and Halosimplex rubrum sp. nov., isolated from salted brown alga Laminaria, and emended description of the genus Halosimplex.</title>
        <authorList>
            <person name="Cui H."/>
        </authorList>
    </citation>
    <scope>NUCLEOTIDE SEQUENCE [LARGE SCALE GENOMIC DNA]</scope>
    <source>
        <strain evidence="7 8">R27</strain>
    </source>
</reference>
<feature type="transmembrane region" description="Helical" evidence="6">
    <location>
        <begin position="145"/>
        <end position="166"/>
    </location>
</feature>
<evidence type="ECO:0000256" key="6">
    <source>
        <dbReference type="SAM" id="Phobius"/>
    </source>
</evidence>
<evidence type="ECO:0000313" key="8">
    <source>
        <dbReference type="Proteomes" id="UP000509667"/>
    </source>
</evidence>
<dbReference type="PANTHER" id="PTHR47089">
    <property type="entry name" value="ABC TRANSPORTER, PERMEASE PROTEIN"/>
    <property type="match status" value="1"/>
</dbReference>
<dbReference type="GO" id="GO:0022857">
    <property type="term" value="F:transmembrane transporter activity"/>
    <property type="evidence" value="ECO:0007669"/>
    <property type="project" value="InterPro"/>
</dbReference>
<feature type="transmembrane region" description="Helical" evidence="6">
    <location>
        <begin position="69"/>
        <end position="90"/>
    </location>
</feature>
<proteinExistence type="predicted"/>
<dbReference type="Proteomes" id="UP000509667">
    <property type="component" value="Chromosome"/>
</dbReference>
<dbReference type="GO" id="GO:0005886">
    <property type="term" value="C:plasma membrane"/>
    <property type="evidence" value="ECO:0007669"/>
    <property type="project" value="UniProtKB-SubCell"/>
</dbReference>
<organism evidence="7 8">
    <name type="scientific">Halosimplex rubrum</name>
    <dbReference type="NCBI Taxonomy" id="869889"/>
    <lineage>
        <taxon>Archaea</taxon>
        <taxon>Methanobacteriati</taxon>
        <taxon>Methanobacteriota</taxon>
        <taxon>Stenosarchaea group</taxon>
        <taxon>Halobacteria</taxon>
        <taxon>Halobacteriales</taxon>
        <taxon>Haloarculaceae</taxon>
        <taxon>Halosimplex</taxon>
    </lineage>
</organism>
<gene>
    <name evidence="7" type="ORF">HZS55_10705</name>
</gene>
<evidence type="ECO:0000256" key="2">
    <source>
        <dbReference type="ARBA" id="ARBA00022475"/>
    </source>
</evidence>
<dbReference type="KEGG" id="hrr:HZS55_10705"/>
<dbReference type="Pfam" id="PF02653">
    <property type="entry name" value="BPD_transp_2"/>
    <property type="match status" value="1"/>
</dbReference>
<sequence length="366" mass="37992">MNLSVELEAREDVPAWLVYGTPVFTVVGALALSAVALVALSVNPVAAYGTMFVETLTNPFGLRQTATRTVPLVLTGLAVYLPLRAGLWNVGAEGQLYMGAVVGTWIGVNVSLPMVALVPLAILGAGVAGGIWAGIPGYLRAKWDVNEIITTLLLTFVAVQIASYLVRGPMQGGLGNIPGSAELLDAAKYPTIPVLEVHAGFLVGLLAVAVTAVLVARTRMGFEVTFVGSNPLAAAQAGMSTARVYLFVFLVGGAFAGIGGFSEISGVQGRLRPAFSPDYGFTAIPIALLGRNGAVRVLIAAVFFAVLFVGGSRLEVSYGVPAALVDVIQALVILCLITAEFFKRYSVDVQLAEERTPTDGEPGGAA</sequence>
<evidence type="ECO:0000256" key="5">
    <source>
        <dbReference type="ARBA" id="ARBA00023136"/>
    </source>
</evidence>
<feature type="transmembrane region" description="Helical" evidence="6">
    <location>
        <begin position="320"/>
        <end position="342"/>
    </location>
</feature>
<feature type="transmembrane region" description="Helical" evidence="6">
    <location>
        <begin position="23"/>
        <end position="48"/>
    </location>
</feature>
<evidence type="ECO:0000256" key="4">
    <source>
        <dbReference type="ARBA" id="ARBA00022989"/>
    </source>
</evidence>
<feature type="transmembrane region" description="Helical" evidence="6">
    <location>
        <begin position="297"/>
        <end position="314"/>
    </location>
</feature>
<dbReference type="AlphaFoldDB" id="A0A7D5P2X4"/>
<dbReference type="GeneID" id="56078338"/>
<keyword evidence="5 6" id="KW-0472">Membrane</keyword>
<keyword evidence="2" id="KW-1003">Cell membrane</keyword>
<comment type="subcellular location">
    <subcellularLocation>
        <location evidence="1">Cell membrane</location>
        <topology evidence="1">Multi-pass membrane protein</topology>
    </subcellularLocation>
</comment>
<protein>
    <submittedName>
        <fullName evidence="7">ABC transporter permease</fullName>
    </submittedName>
</protein>
<dbReference type="PANTHER" id="PTHR47089:SF1">
    <property type="entry name" value="GUANOSINE ABC TRANSPORTER PERMEASE PROTEIN NUPP"/>
    <property type="match status" value="1"/>
</dbReference>
<evidence type="ECO:0000256" key="3">
    <source>
        <dbReference type="ARBA" id="ARBA00022692"/>
    </source>
</evidence>
<keyword evidence="3 6" id="KW-0812">Transmembrane</keyword>
<keyword evidence="8" id="KW-1185">Reference proteome</keyword>